<organism evidence="8 9">
    <name type="scientific">Flavobacterium suaedae</name>
    <dbReference type="NCBI Taxonomy" id="1767027"/>
    <lineage>
        <taxon>Bacteria</taxon>
        <taxon>Pseudomonadati</taxon>
        <taxon>Bacteroidota</taxon>
        <taxon>Flavobacteriia</taxon>
        <taxon>Flavobacteriales</taxon>
        <taxon>Flavobacteriaceae</taxon>
        <taxon>Flavobacterium</taxon>
    </lineage>
</organism>
<gene>
    <name evidence="8" type="ORF">GCM10007424_00400</name>
</gene>
<dbReference type="Gene3D" id="3.40.50.150">
    <property type="entry name" value="Vaccinia Virus protein VP39"/>
    <property type="match status" value="1"/>
</dbReference>
<dbReference type="InterPro" id="IPR003356">
    <property type="entry name" value="DNA_methylase_A-5"/>
</dbReference>
<dbReference type="Proteomes" id="UP000615760">
    <property type="component" value="Unassembled WGS sequence"/>
</dbReference>
<evidence type="ECO:0000256" key="1">
    <source>
        <dbReference type="ARBA" id="ARBA00006594"/>
    </source>
</evidence>
<keyword evidence="9" id="KW-1185">Reference proteome</keyword>
<keyword evidence="5" id="KW-0680">Restriction system</keyword>
<keyword evidence="8" id="KW-0540">Nuclease</keyword>
<keyword evidence="8" id="KW-0255">Endonuclease</keyword>
<proteinExistence type="inferred from homology"/>
<dbReference type="PANTHER" id="PTHR33841">
    <property type="entry name" value="DNA METHYLTRANSFERASE YEEA-RELATED"/>
    <property type="match status" value="1"/>
</dbReference>
<dbReference type="PROSITE" id="PS00092">
    <property type="entry name" value="N6_MTASE"/>
    <property type="match status" value="1"/>
</dbReference>
<dbReference type="GO" id="GO:0004519">
    <property type="term" value="F:endonuclease activity"/>
    <property type="evidence" value="ECO:0007669"/>
    <property type="project" value="UniProtKB-KW"/>
</dbReference>
<accession>A0ABQ1JB70</accession>
<dbReference type="EMBL" id="BMJE01000001">
    <property type="protein sequence ID" value="GGB64429.1"/>
    <property type="molecule type" value="Genomic_DNA"/>
</dbReference>
<name>A0ABQ1JB70_9FLAO</name>
<keyword evidence="8" id="KW-0378">Hydrolase</keyword>
<evidence type="ECO:0000256" key="4">
    <source>
        <dbReference type="ARBA" id="ARBA00022679"/>
    </source>
</evidence>
<keyword evidence="4" id="KW-0808">Transferase</keyword>
<dbReference type="RefSeq" id="WP_188619207.1">
    <property type="nucleotide sequence ID" value="NZ_BMJE01000001.1"/>
</dbReference>
<evidence type="ECO:0000313" key="9">
    <source>
        <dbReference type="Proteomes" id="UP000615760"/>
    </source>
</evidence>
<comment type="similarity">
    <text evidence="1">Belongs to the N(4)/N(6)-methyltransferase family.</text>
</comment>
<dbReference type="PANTHER" id="PTHR33841:SF1">
    <property type="entry name" value="DNA METHYLTRANSFERASE A"/>
    <property type="match status" value="1"/>
</dbReference>
<dbReference type="InterPro" id="IPR050953">
    <property type="entry name" value="N4_N6_ade-DNA_methylase"/>
</dbReference>
<sequence length="1084" mass="121831">MNELLVNIEAAQRILIDNIILIEQGKNEQIIRDSFTSHLRQVFPEVPNWVVRHIQGSEAAVKIVKESKGRTGFVDNLVDLTAIEYESNLKVSSKYNTGLNQVKDYVSSLVNQGHDPALIIGILSDTIRWYAFQIDVEKLTEETCSRDNIILTQIEFLDCSTASEKDASDLARFLQKYLGRIGARPVSASSIANDLGFKSKFCEPHLISLLGIVNEAFSVNQKYASLITELWCNFVSYLREDGKADDFDLKTYVDEYYILTLGKLICANYLEQRALSSDDNEIASIINGKFFENKGLLNFVEYDYFGWLNSTEHVNAILPIAKAIQQDLVAYNFNPIPSEDLFGELMAQLANRSQRLLLGQEWTPGWLSHKLVAQVIESISPDQPLRLIDMCCGSGSMIVEAIEIAKERISRNNPDISIEQRIHLLTESITGFDIDPLAVMLSKINWVLKAKDWIQPLGTHQISIPIYHADSLFAITPISNNAEENENGYYSLKIAEYSINLPSFLVTPEYHFYFDTLIDTGYRLIVSNKQQSALTIDPDTLQKHIESIQESSTVKLKDVELDQVLTFFLEFITTVDELNRDGRNGIWAYILRNSFRPGLVAGQFNGLVSNPPWLALSKVANNPYQVILKKMAEDFGIKPFGSSHLHIELATIFLLYAVNQYLLPNAQIGCIVPETILNGHHHNRFRTAEFRTSSKAVQFSVEEIWKIQEQVFKNNAAVLFGRKAIAEVSHETIPGKAIRENYPPTDILFYKNKQGNRTAWSEQNMTGANNGFFNPANFRQGADIMPRNLFFYEVGESSNPQLFHMQSIDPTTSPIGFTVKDAKKFSDFHLTGRMLPKKLFFDVITSNLLTPFNVAEFQKAFLPLKKSDSNTWQGISDAEVALFGAVTQSSFESISQTIDPKSVSVNTIYNLINTLGKLRQQLITPSGYIVMTGAGGGKVCSAYLDVNNVDITKLIIDQTIYWAQVASEDEAIYLTGLLNSDAINIIIEDFQPKGAFGKRHVHKLPFGVTPPYDESSSAHLEVVTRTKALISEYNELKGEHPSMLNALNPNNGSLNKRRRILIGFVTGLSSYEAYEEACRSVYGL</sequence>
<evidence type="ECO:0000256" key="2">
    <source>
        <dbReference type="ARBA" id="ARBA00011900"/>
    </source>
</evidence>
<dbReference type="SUPFAM" id="SSF53335">
    <property type="entry name" value="S-adenosyl-L-methionine-dependent methyltransferases"/>
    <property type="match status" value="1"/>
</dbReference>
<evidence type="ECO:0000259" key="7">
    <source>
        <dbReference type="Pfam" id="PF02384"/>
    </source>
</evidence>
<dbReference type="Pfam" id="PF02384">
    <property type="entry name" value="N6_Mtase"/>
    <property type="match status" value="1"/>
</dbReference>
<reference evidence="9" key="1">
    <citation type="journal article" date="2019" name="Int. J. Syst. Evol. Microbiol.">
        <title>The Global Catalogue of Microorganisms (GCM) 10K type strain sequencing project: providing services to taxonomists for standard genome sequencing and annotation.</title>
        <authorList>
            <consortium name="The Broad Institute Genomics Platform"/>
            <consortium name="The Broad Institute Genome Sequencing Center for Infectious Disease"/>
            <person name="Wu L."/>
            <person name="Ma J."/>
        </authorList>
    </citation>
    <scope>NUCLEOTIDE SEQUENCE [LARGE SCALE GENOMIC DNA]</scope>
    <source>
        <strain evidence="9">CGMCC 1.15461</strain>
    </source>
</reference>
<feature type="domain" description="DNA methylase adenine-specific" evidence="7">
    <location>
        <begin position="344"/>
        <end position="450"/>
    </location>
</feature>
<dbReference type="InterPro" id="IPR029063">
    <property type="entry name" value="SAM-dependent_MTases_sf"/>
</dbReference>
<protein>
    <recommendedName>
        <fullName evidence="2">site-specific DNA-methyltransferase (adenine-specific)</fullName>
        <ecNumber evidence="2">2.1.1.72</ecNumber>
    </recommendedName>
</protein>
<evidence type="ECO:0000256" key="3">
    <source>
        <dbReference type="ARBA" id="ARBA00022603"/>
    </source>
</evidence>
<comment type="caution">
    <text evidence="8">The sequence shown here is derived from an EMBL/GenBank/DDBJ whole genome shotgun (WGS) entry which is preliminary data.</text>
</comment>
<evidence type="ECO:0000313" key="8">
    <source>
        <dbReference type="EMBL" id="GGB64429.1"/>
    </source>
</evidence>
<dbReference type="InterPro" id="IPR002052">
    <property type="entry name" value="DNA_methylase_N6_adenine_CS"/>
</dbReference>
<evidence type="ECO:0000256" key="6">
    <source>
        <dbReference type="ARBA" id="ARBA00047942"/>
    </source>
</evidence>
<evidence type="ECO:0000256" key="5">
    <source>
        <dbReference type="ARBA" id="ARBA00022747"/>
    </source>
</evidence>
<keyword evidence="3" id="KW-0489">Methyltransferase</keyword>
<dbReference type="EC" id="2.1.1.72" evidence="2"/>
<comment type="catalytic activity">
    <reaction evidence="6">
        <text>a 2'-deoxyadenosine in DNA + S-adenosyl-L-methionine = an N(6)-methyl-2'-deoxyadenosine in DNA + S-adenosyl-L-homocysteine + H(+)</text>
        <dbReference type="Rhea" id="RHEA:15197"/>
        <dbReference type="Rhea" id="RHEA-COMP:12418"/>
        <dbReference type="Rhea" id="RHEA-COMP:12419"/>
        <dbReference type="ChEBI" id="CHEBI:15378"/>
        <dbReference type="ChEBI" id="CHEBI:57856"/>
        <dbReference type="ChEBI" id="CHEBI:59789"/>
        <dbReference type="ChEBI" id="CHEBI:90615"/>
        <dbReference type="ChEBI" id="CHEBI:90616"/>
        <dbReference type="EC" id="2.1.1.72"/>
    </reaction>
</comment>